<proteinExistence type="inferred from homology"/>
<evidence type="ECO:0000256" key="3">
    <source>
        <dbReference type="ARBA" id="ARBA00012239"/>
    </source>
</evidence>
<dbReference type="PROSITE" id="PS00595">
    <property type="entry name" value="AA_TRANSFER_CLASS_5"/>
    <property type="match status" value="1"/>
</dbReference>
<dbReference type="GO" id="GO:0016226">
    <property type="term" value="P:iron-sulfur cluster assembly"/>
    <property type="evidence" value="ECO:0007669"/>
    <property type="project" value="TreeGrafter"/>
</dbReference>
<dbReference type="AlphaFoldDB" id="A0AAW2H6K8"/>
<evidence type="ECO:0000256" key="7">
    <source>
        <dbReference type="ARBA" id="ARBA00023004"/>
    </source>
</evidence>
<dbReference type="GO" id="GO:0046872">
    <property type="term" value="F:metal ion binding"/>
    <property type="evidence" value="ECO:0007669"/>
    <property type="project" value="UniProtKB-KW"/>
</dbReference>
<keyword evidence="7" id="KW-0408">Iron</keyword>
<dbReference type="GO" id="GO:0031071">
    <property type="term" value="F:cysteine desulfurase activity"/>
    <property type="evidence" value="ECO:0007669"/>
    <property type="project" value="UniProtKB-EC"/>
</dbReference>
<evidence type="ECO:0000313" key="11">
    <source>
        <dbReference type="EMBL" id="KAL0263971.1"/>
    </source>
</evidence>
<dbReference type="GO" id="GO:0005829">
    <property type="term" value="C:cytosol"/>
    <property type="evidence" value="ECO:0007669"/>
    <property type="project" value="TreeGrafter"/>
</dbReference>
<dbReference type="Gene3D" id="3.90.1150.10">
    <property type="entry name" value="Aspartate Aminotransferase, domain 1"/>
    <property type="match status" value="1"/>
</dbReference>
<evidence type="ECO:0000256" key="6">
    <source>
        <dbReference type="ARBA" id="ARBA00022898"/>
    </source>
</evidence>
<dbReference type="InterPro" id="IPR020578">
    <property type="entry name" value="Aminotrans_V_PyrdxlP_BS"/>
</dbReference>
<dbReference type="InterPro" id="IPR015422">
    <property type="entry name" value="PyrdxlP-dep_Trfase_small"/>
</dbReference>
<dbReference type="EC" id="2.8.1.7" evidence="3"/>
<reference evidence="11" key="1">
    <citation type="journal article" date="2024" name="Gigascience">
        <title>Chromosome-level genome of the poultry shaft louse Menopon gallinae provides insight into the host-switching and adaptive evolution of parasitic lice.</title>
        <authorList>
            <person name="Xu Y."/>
            <person name="Ma L."/>
            <person name="Liu S."/>
            <person name="Liang Y."/>
            <person name="Liu Q."/>
            <person name="He Z."/>
            <person name="Tian L."/>
            <person name="Duan Y."/>
            <person name="Cai W."/>
            <person name="Li H."/>
            <person name="Song F."/>
        </authorList>
    </citation>
    <scope>NUCLEOTIDE SEQUENCE</scope>
    <source>
        <strain evidence="11">Cailab_2023a</strain>
    </source>
</reference>
<keyword evidence="4" id="KW-0808">Transferase</keyword>
<evidence type="ECO:0000256" key="1">
    <source>
        <dbReference type="ARBA" id="ARBA00001933"/>
    </source>
</evidence>
<dbReference type="SUPFAM" id="SSF53383">
    <property type="entry name" value="PLP-dependent transferases"/>
    <property type="match status" value="1"/>
</dbReference>
<comment type="similarity">
    <text evidence="2">Belongs to the class-V pyridoxal-phosphate-dependent aminotransferase family. NifS/IscS subfamily.</text>
</comment>
<evidence type="ECO:0000256" key="4">
    <source>
        <dbReference type="ARBA" id="ARBA00022679"/>
    </source>
</evidence>
<dbReference type="NCBIfam" id="NF010611">
    <property type="entry name" value="PRK14012.1"/>
    <property type="match status" value="1"/>
</dbReference>
<dbReference type="InterPro" id="IPR015424">
    <property type="entry name" value="PyrdxlP-dep_Trfase"/>
</dbReference>
<keyword evidence="6" id="KW-0663">Pyridoxal phosphate</keyword>
<comment type="caution">
    <text evidence="11">The sequence shown here is derived from an EMBL/GenBank/DDBJ whole genome shotgun (WGS) entry which is preliminary data.</text>
</comment>
<protein>
    <recommendedName>
        <fullName evidence="3">cysteine desulfurase</fullName>
        <ecNumber evidence="3">2.8.1.7</ecNumber>
    </recommendedName>
</protein>
<sequence>MDFQATTPVDPRVLDAMLPYYTSTFGNAHSRTHSYGWNAEKGVEDARAKLARLINCDPREIIFTSGATESSNLALKGLVEFKGGAWRPHIITTQTEHKCVLDTCRYLEEIGCDVTYLPVDEHGLVSLGDLEGAIRKDTVLISIMAVNNEIGTIQPLAEIGAIAKKHNVPFHCDAAQAVGKIEIDVSGMNIGMMSISGHKMYGPKGVGALYIRRRPRIRVAPLICGGGQERGLRSGTVPVPLVVGLGKAAEICRQEMGRDLEHVKRLSKRLFSYLEKKLKNIKRNGGGYPGCLNISFPYVEGESLMMKVSDVALSSGSACTSASLEPSYVIRALGTKEELAHSSIRFGIGRFTTLKEIKKVGKQTVSGVQSLRELSPLYEMANEGIDLDAIKWGE</sequence>
<keyword evidence="5" id="KW-0479">Metal-binding</keyword>
<evidence type="ECO:0000256" key="5">
    <source>
        <dbReference type="ARBA" id="ARBA00022723"/>
    </source>
</evidence>
<evidence type="ECO:0000256" key="9">
    <source>
        <dbReference type="RuleBase" id="RU004504"/>
    </source>
</evidence>
<evidence type="ECO:0000259" key="10">
    <source>
        <dbReference type="Pfam" id="PF00266"/>
    </source>
</evidence>
<dbReference type="FunFam" id="3.40.640.10:FF:000003">
    <property type="entry name" value="Cysteine desulfurase IscS"/>
    <property type="match status" value="1"/>
</dbReference>
<dbReference type="InterPro" id="IPR015421">
    <property type="entry name" value="PyrdxlP-dep_Trfase_major"/>
</dbReference>
<dbReference type="Pfam" id="PF00266">
    <property type="entry name" value="Aminotran_5"/>
    <property type="match status" value="1"/>
</dbReference>
<comment type="cofactor">
    <cofactor evidence="1 9">
        <name>pyridoxal 5'-phosphate</name>
        <dbReference type="ChEBI" id="CHEBI:597326"/>
    </cofactor>
</comment>
<dbReference type="PANTHER" id="PTHR11601">
    <property type="entry name" value="CYSTEINE DESULFURYLASE FAMILY MEMBER"/>
    <property type="match status" value="1"/>
</dbReference>
<evidence type="ECO:0000256" key="8">
    <source>
        <dbReference type="ARBA" id="ARBA00023014"/>
    </source>
</evidence>
<evidence type="ECO:0000256" key="2">
    <source>
        <dbReference type="ARBA" id="ARBA00006490"/>
    </source>
</evidence>
<dbReference type="EMBL" id="JARGDH010000054">
    <property type="protein sequence ID" value="KAL0263971.1"/>
    <property type="molecule type" value="Genomic_DNA"/>
</dbReference>
<dbReference type="Gene3D" id="3.40.640.10">
    <property type="entry name" value="Type I PLP-dependent aspartate aminotransferase-like (Major domain)"/>
    <property type="match status" value="1"/>
</dbReference>
<dbReference type="GO" id="GO:0005739">
    <property type="term" value="C:mitochondrion"/>
    <property type="evidence" value="ECO:0007669"/>
    <property type="project" value="TreeGrafter"/>
</dbReference>
<dbReference type="PIRSF" id="PIRSF005572">
    <property type="entry name" value="NifS"/>
    <property type="match status" value="1"/>
</dbReference>
<dbReference type="InterPro" id="IPR000192">
    <property type="entry name" value="Aminotrans_V_dom"/>
</dbReference>
<dbReference type="InterPro" id="IPR016454">
    <property type="entry name" value="Cysteine_dSase"/>
</dbReference>
<organism evidence="11">
    <name type="scientific">Menopon gallinae</name>
    <name type="common">poultry shaft louse</name>
    <dbReference type="NCBI Taxonomy" id="328185"/>
    <lineage>
        <taxon>Eukaryota</taxon>
        <taxon>Metazoa</taxon>
        <taxon>Ecdysozoa</taxon>
        <taxon>Arthropoda</taxon>
        <taxon>Hexapoda</taxon>
        <taxon>Insecta</taxon>
        <taxon>Pterygota</taxon>
        <taxon>Neoptera</taxon>
        <taxon>Paraneoptera</taxon>
        <taxon>Psocodea</taxon>
        <taxon>Troctomorpha</taxon>
        <taxon>Phthiraptera</taxon>
        <taxon>Amblycera</taxon>
        <taxon>Menoponidae</taxon>
        <taxon>Menopon</taxon>
    </lineage>
</organism>
<keyword evidence="8" id="KW-0411">Iron-sulfur</keyword>
<accession>A0AAW2H6K8</accession>
<name>A0AAW2H6K8_9NEOP</name>
<feature type="domain" description="Aminotransferase class V" evidence="10">
    <location>
        <begin position="2"/>
        <end position="359"/>
    </location>
</feature>
<dbReference type="PANTHER" id="PTHR11601:SF34">
    <property type="entry name" value="CYSTEINE DESULFURASE"/>
    <property type="match status" value="1"/>
</dbReference>
<gene>
    <name evidence="11" type="ORF">PYX00_010885</name>
</gene>
<dbReference type="GO" id="GO:0051536">
    <property type="term" value="F:iron-sulfur cluster binding"/>
    <property type="evidence" value="ECO:0007669"/>
    <property type="project" value="UniProtKB-KW"/>
</dbReference>